<proteinExistence type="predicted"/>
<organism evidence="1 2">
    <name type="scientific">Catenuloplanes indicus</name>
    <dbReference type="NCBI Taxonomy" id="137267"/>
    <lineage>
        <taxon>Bacteria</taxon>
        <taxon>Bacillati</taxon>
        <taxon>Actinomycetota</taxon>
        <taxon>Actinomycetes</taxon>
        <taxon>Micromonosporales</taxon>
        <taxon>Micromonosporaceae</taxon>
        <taxon>Catenuloplanes</taxon>
    </lineage>
</organism>
<dbReference type="AlphaFoldDB" id="A0AAE3W7N9"/>
<evidence type="ECO:0000313" key="2">
    <source>
        <dbReference type="Proteomes" id="UP001240236"/>
    </source>
</evidence>
<dbReference type="RefSeq" id="WP_307245568.1">
    <property type="nucleotide sequence ID" value="NZ_JAUSUZ010000001.1"/>
</dbReference>
<reference evidence="1 2" key="1">
    <citation type="submission" date="2023-07" db="EMBL/GenBank/DDBJ databases">
        <title>Sequencing the genomes of 1000 actinobacteria strains.</title>
        <authorList>
            <person name="Klenk H.-P."/>
        </authorList>
    </citation>
    <scope>NUCLEOTIDE SEQUENCE [LARGE SCALE GENOMIC DNA]</scope>
    <source>
        <strain evidence="1 2">DSM 44709</strain>
    </source>
</reference>
<sequence>MTDLERRCANGVYTVSGPAGTARYEPLLAKGSVQAADGNHLWEYLPARCGERAARALDHNDAGLWPLIESWYRDRLESPTTPTLS</sequence>
<comment type="caution">
    <text evidence="1">The sequence shown here is derived from an EMBL/GenBank/DDBJ whole genome shotgun (WGS) entry which is preliminary data.</text>
</comment>
<accession>A0AAE3W7N9</accession>
<protein>
    <submittedName>
        <fullName evidence="1">Uncharacterized protein</fullName>
    </submittedName>
</protein>
<dbReference type="Proteomes" id="UP001240236">
    <property type="component" value="Unassembled WGS sequence"/>
</dbReference>
<gene>
    <name evidence="1" type="ORF">J2S42_006624</name>
</gene>
<name>A0AAE3W7N9_9ACTN</name>
<dbReference type="EMBL" id="JAUSUZ010000001">
    <property type="protein sequence ID" value="MDQ0369955.1"/>
    <property type="molecule type" value="Genomic_DNA"/>
</dbReference>
<keyword evidence="2" id="KW-1185">Reference proteome</keyword>
<evidence type="ECO:0000313" key="1">
    <source>
        <dbReference type="EMBL" id="MDQ0369955.1"/>
    </source>
</evidence>